<gene>
    <name evidence="1" type="ORF">B4102_2288</name>
</gene>
<evidence type="ECO:0000313" key="1">
    <source>
        <dbReference type="EMBL" id="KYD11104.1"/>
    </source>
</evidence>
<dbReference type="RefSeq" id="WP_066226609.1">
    <property type="nucleotide sequence ID" value="NZ_LQYN01000009.1"/>
</dbReference>
<dbReference type="OrthoDB" id="9810176at2"/>
<sequence length="123" mass="13876">MKNVMTRAWEIAKAGVKKFGGTAKMYFKEALIIAWKEVKNNATSADKARATFMDIFSQGKNMEVVREIENGYEVIIKGKLHEVTYVTETDNLAAGKRINVYFRIVNTTVKANNTLTRLIGVIE</sequence>
<dbReference type="PATRIC" id="fig|46224.3.peg.240"/>
<organism evidence="1 2">
    <name type="scientific">Heyndrickxia sporothermodurans</name>
    <dbReference type="NCBI Taxonomy" id="46224"/>
    <lineage>
        <taxon>Bacteria</taxon>
        <taxon>Bacillati</taxon>
        <taxon>Bacillota</taxon>
        <taxon>Bacilli</taxon>
        <taxon>Bacillales</taxon>
        <taxon>Bacillaceae</taxon>
        <taxon>Heyndrickxia</taxon>
    </lineage>
</organism>
<dbReference type="AlphaFoldDB" id="A0A150LFP8"/>
<evidence type="ECO:0000313" key="2">
    <source>
        <dbReference type="Proteomes" id="UP000075666"/>
    </source>
</evidence>
<dbReference type="EMBL" id="LQYN01000009">
    <property type="protein sequence ID" value="KYD11104.1"/>
    <property type="molecule type" value="Genomic_DNA"/>
</dbReference>
<dbReference type="Proteomes" id="UP000075666">
    <property type="component" value="Unassembled WGS sequence"/>
</dbReference>
<comment type="caution">
    <text evidence="1">The sequence shown here is derived from an EMBL/GenBank/DDBJ whole genome shotgun (WGS) entry which is preliminary data.</text>
</comment>
<dbReference type="InterPro" id="IPR010878">
    <property type="entry name" value="Gp111"/>
</dbReference>
<dbReference type="Pfam" id="PF07410">
    <property type="entry name" value="Phage_Gp111"/>
    <property type="match status" value="1"/>
</dbReference>
<accession>A0A150LFP8</accession>
<keyword evidence="2" id="KW-1185">Reference proteome</keyword>
<proteinExistence type="predicted"/>
<protein>
    <submittedName>
        <fullName evidence="1">Uncharacterized protein</fullName>
    </submittedName>
</protein>
<name>A0A150LFP8_9BACI</name>
<reference evidence="1 2" key="1">
    <citation type="submission" date="2016-01" db="EMBL/GenBank/DDBJ databases">
        <title>Genome Sequences of Twelve Sporeforming Bacillus Species Isolated from Foods.</title>
        <authorList>
            <person name="Berendsen E.M."/>
            <person name="Wells-Bennik M.H."/>
            <person name="Krawcyk A.O."/>
            <person name="De Jong A."/>
            <person name="Holsappel S."/>
            <person name="Eijlander R.T."/>
            <person name="Kuipers O.P."/>
        </authorList>
    </citation>
    <scope>NUCLEOTIDE SEQUENCE [LARGE SCALE GENOMIC DNA]</scope>
    <source>
        <strain evidence="1 2">B4102</strain>
    </source>
</reference>